<proteinExistence type="predicted"/>
<sequence>MITFTHPLAPTVSYECELKKGIALYAADHLHEFEVFLVEVDSSAYGIGIEVVERATGSPLGLVTIH</sequence>
<gene>
    <name evidence="1" type="ORF">KF715C_pA5600</name>
</gene>
<name>A0A1L7NNL8_PSEPU</name>
<keyword evidence="1" id="KW-0614">Plasmid</keyword>
<protein>
    <submittedName>
        <fullName evidence="1">Uncharacterized protein</fullName>
    </submittedName>
</protein>
<reference evidence="1 2" key="1">
    <citation type="submission" date="2015-11" db="EMBL/GenBank/DDBJ databases">
        <title>Complete genome sequencing of a biphenyl-degrading bacterium, Pseudomonas putida KF715 (=NBRC110667).</title>
        <authorList>
            <person name="Suenaga H."/>
            <person name="Fujihara N."/>
            <person name="Watanabe T."/>
            <person name="Hirose J."/>
            <person name="Kimura N."/>
            <person name="Yamazoe A."/>
            <person name="Hosoyama A."/>
            <person name="Shimodaira J."/>
            <person name="Furukawa K."/>
        </authorList>
    </citation>
    <scope>NUCLEOTIDE SEQUENCE [LARGE SCALE GENOMIC DNA]</scope>
    <source>
        <strain evidence="1 2">KF715</strain>
        <plasmid evidence="2">Plasmid pkf715a dna</plasmid>
    </source>
</reference>
<dbReference type="Proteomes" id="UP000218731">
    <property type="component" value="Plasmid pKF715A"/>
</dbReference>
<accession>A0A1L7NNL8</accession>
<dbReference type="RefSeq" id="WP_058151576.1">
    <property type="nucleotide sequence ID" value="NZ_AP015030.1"/>
</dbReference>
<geneLocation type="plasmid" evidence="2">
    <name>pkf715a dna</name>
</geneLocation>
<organism evidence="1 2">
    <name type="scientific">Pseudomonas putida</name>
    <name type="common">Arthrobacter siderocapsulatus</name>
    <dbReference type="NCBI Taxonomy" id="303"/>
    <lineage>
        <taxon>Bacteria</taxon>
        <taxon>Pseudomonadati</taxon>
        <taxon>Pseudomonadota</taxon>
        <taxon>Gammaproteobacteria</taxon>
        <taxon>Pseudomonadales</taxon>
        <taxon>Pseudomonadaceae</taxon>
        <taxon>Pseudomonas</taxon>
    </lineage>
</organism>
<evidence type="ECO:0000313" key="1">
    <source>
        <dbReference type="EMBL" id="BAW27065.1"/>
    </source>
</evidence>
<dbReference type="EMBL" id="AP015030">
    <property type="protein sequence ID" value="BAW27065.1"/>
    <property type="molecule type" value="Genomic_DNA"/>
</dbReference>
<evidence type="ECO:0000313" key="2">
    <source>
        <dbReference type="Proteomes" id="UP000218731"/>
    </source>
</evidence>
<dbReference type="AlphaFoldDB" id="A0A1L7NNL8"/>